<evidence type="ECO:0000256" key="4">
    <source>
        <dbReference type="ARBA" id="ARBA00022792"/>
    </source>
</evidence>
<dbReference type="Gramene" id="OMO76341">
    <property type="protein sequence ID" value="OMO76341"/>
    <property type="gene ID" value="CCACVL1_15750"/>
</dbReference>
<feature type="compositionally biased region" description="Polar residues" evidence="8">
    <location>
        <begin position="1"/>
        <end position="24"/>
    </location>
</feature>
<evidence type="ECO:0000313" key="10">
    <source>
        <dbReference type="Proteomes" id="UP000188268"/>
    </source>
</evidence>
<dbReference type="AlphaFoldDB" id="A0A1R3I1G9"/>
<evidence type="ECO:0000313" key="9">
    <source>
        <dbReference type="EMBL" id="OMO76341.1"/>
    </source>
</evidence>
<keyword evidence="5" id="KW-1133">Transmembrane helix</keyword>
<reference evidence="9 10" key="1">
    <citation type="submission" date="2013-09" db="EMBL/GenBank/DDBJ databases">
        <title>Corchorus capsularis genome sequencing.</title>
        <authorList>
            <person name="Alam M."/>
            <person name="Haque M.S."/>
            <person name="Islam M.S."/>
            <person name="Emdad E.M."/>
            <person name="Islam M.M."/>
            <person name="Ahmed B."/>
            <person name="Halim A."/>
            <person name="Hossen Q.M.M."/>
            <person name="Hossain M.Z."/>
            <person name="Ahmed R."/>
            <person name="Khan M.M."/>
            <person name="Islam R."/>
            <person name="Rashid M.M."/>
            <person name="Khan S.A."/>
            <person name="Rahman M.S."/>
            <person name="Alam M."/>
        </authorList>
    </citation>
    <scope>NUCLEOTIDE SEQUENCE [LARGE SCALE GENOMIC DNA]</scope>
    <source>
        <strain evidence="10">cv. CVL-1</strain>
        <tissue evidence="9">Whole seedling</tissue>
    </source>
</reference>
<evidence type="ECO:0000256" key="3">
    <source>
        <dbReference type="ARBA" id="ARBA00022692"/>
    </source>
</evidence>
<gene>
    <name evidence="9" type="ORF">CCACVL1_15750</name>
</gene>
<sequence length="178" mass="18959">MASKTNSENGSKTEVPNPSSSEAKQQQQQPQIQGIRMPTIEEFRAQEFWNNCGVRSVASGITGGGFGFFMGMLLGALDNPVMQETMTGRQQLVHNAKQMARRSWGSAKAFAVMGLIYSGVECVVEKGRAKHDTTNTVIAGCVTGGAMSARGGPKAACAGCAGFAAFSVLIDKYFDRHN</sequence>
<dbReference type="OrthoDB" id="75343at2759"/>
<evidence type="ECO:0008006" key="11">
    <source>
        <dbReference type="Google" id="ProtNLM"/>
    </source>
</evidence>
<keyword evidence="4" id="KW-0999">Mitochondrion inner membrane</keyword>
<dbReference type="GO" id="GO:0008320">
    <property type="term" value="F:protein transmembrane transporter activity"/>
    <property type="evidence" value="ECO:0007669"/>
    <property type="project" value="TreeGrafter"/>
</dbReference>
<evidence type="ECO:0000256" key="5">
    <source>
        <dbReference type="ARBA" id="ARBA00022989"/>
    </source>
</evidence>
<dbReference type="PANTHER" id="PTHR14110:SF0">
    <property type="entry name" value="MITOCHONDRIAL IMPORT INNER MEMBRANE TRANSLOCASE SUBUNIT TIM22"/>
    <property type="match status" value="1"/>
</dbReference>
<dbReference type="OMA" id="GSCKTFA"/>
<dbReference type="GO" id="GO:0042721">
    <property type="term" value="C:TIM22 mitochondrial import inner membrane insertion complex"/>
    <property type="evidence" value="ECO:0007669"/>
    <property type="project" value="InterPro"/>
</dbReference>
<protein>
    <recommendedName>
        <fullName evidence="11">Mitochondrial inner membrane translocase subunit Tim17/Tim22/Tim23/peroxisomal protein PMP24</fullName>
    </recommendedName>
</protein>
<proteinExistence type="inferred from homology"/>
<dbReference type="InterPro" id="IPR039175">
    <property type="entry name" value="TIM22"/>
</dbReference>
<name>A0A1R3I1G9_COCAP</name>
<keyword evidence="3" id="KW-0812">Transmembrane</keyword>
<comment type="caution">
    <text evidence="9">The sequence shown here is derived from an EMBL/GenBank/DDBJ whole genome shotgun (WGS) entry which is preliminary data.</text>
</comment>
<feature type="region of interest" description="Disordered" evidence="8">
    <location>
        <begin position="1"/>
        <end position="32"/>
    </location>
</feature>
<dbReference type="STRING" id="210143.A0A1R3I1G9"/>
<dbReference type="GO" id="GO:0045039">
    <property type="term" value="P:protein insertion into mitochondrial inner membrane"/>
    <property type="evidence" value="ECO:0007669"/>
    <property type="project" value="InterPro"/>
</dbReference>
<evidence type="ECO:0000256" key="1">
    <source>
        <dbReference type="ARBA" id="ARBA00004448"/>
    </source>
</evidence>
<evidence type="ECO:0000256" key="7">
    <source>
        <dbReference type="ARBA" id="ARBA00023136"/>
    </source>
</evidence>
<dbReference type="Proteomes" id="UP000188268">
    <property type="component" value="Unassembled WGS sequence"/>
</dbReference>
<keyword evidence="10" id="KW-1185">Reference proteome</keyword>
<dbReference type="GO" id="GO:0030943">
    <property type="term" value="F:mitochondrion targeting sequence binding"/>
    <property type="evidence" value="ECO:0007669"/>
    <property type="project" value="TreeGrafter"/>
</dbReference>
<evidence type="ECO:0000256" key="8">
    <source>
        <dbReference type="SAM" id="MobiDB-lite"/>
    </source>
</evidence>
<organism evidence="9 10">
    <name type="scientific">Corchorus capsularis</name>
    <name type="common">Jute</name>
    <dbReference type="NCBI Taxonomy" id="210143"/>
    <lineage>
        <taxon>Eukaryota</taxon>
        <taxon>Viridiplantae</taxon>
        <taxon>Streptophyta</taxon>
        <taxon>Embryophyta</taxon>
        <taxon>Tracheophyta</taxon>
        <taxon>Spermatophyta</taxon>
        <taxon>Magnoliopsida</taxon>
        <taxon>eudicotyledons</taxon>
        <taxon>Gunneridae</taxon>
        <taxon>Pentapetalae</taxon>
        <taxon>rosids</taxon>
        <taxon>malvids</taxon>
        <taxon>Malvales</taxon>
        <taxon>Malvaceae</taxon>
        <taxon>Grewioideae</taxon>
        <taxon>Apeibeae</taxon>
        <taxon>Corchorus</taxon>
    </lineage>
</organism>
<accession>A0A1R3I1G9</accession>
<dbReference type="EMBL" id="AWWV01010886">
    <property type="protein sequence ID" value="OMO76341.1"/>
    <property type="molecule type" value="Genomic_DNA"/>
</dbReference>
<comment type="subcellular location">
    <subcellularLocation>
        <location evidence="1">Mitochondrion inner membrane</location>
        <topology evidence="1">Multi-pass membrane protein</topology>
    </subcellularLocation>
</comment>
<dbReference type="Pfam" id="PF02466">
    <property type="entry name" value="Tim17"/>
    <property type="match status" value="1"/>
</dbReference>
<keyword evidence="7" id="KW-0472">Membrane</keyword>
<evidence type="ECO:0000256" key="2">
    <source>
        <dbReference type="ARBA" id="ARBA00008444"/>
    </source>
</evidence>
<comment type="similarity">
    <text evidence="2">Belongs to the Tim17/Tim22/Tim23 family.</text>
</comment>
<dbReference type="PANTHER" id="PTHR14110">
    <property type="entry name" value="MITOCHONDRIAL IMPORT INNER MEMBRANE TRANSLOCASE SUBUNIT TIM22"/>
    <property type="match status" value="1"/>
</dbReference>
<evidence type="ECO:0000256" key="6">
    <source>
        <dbReference type="ARBA" id="ARBA00023128"/>
    </source>
</evidence>
<keyword evidence="6" id="KW-0496">Mitochondrion</keyword>